<keyword evidence="3" id="KW-0813">Transport</keyword>
<keyword evidence="4" id="KW-0926">Vacuole</keyword>
<proteinExistence type="inferred from homology"/>
<dbReference type="GO" id="GO:0015431">
    <property type="term" value="F:ABC-type glutathione S-conjugate transporter activity"/>
    <property type="evidence" value="ECO:0007669"/>
    <property type="project" value="UniProtKB-EC"/>
</dbReference>
<evidence type="ECO:0000256" key="8">
    <source>
        <dbReference type="ARBA" id="ARBA00022840"/>
    </source>
</evidence>
<dbReference type="CDD" id="cd18595">
    <property type="entry name" value="ABC_6TM_MRP1_2_3_6_D1_like"/>
    <property type="match status" value="1"/>
</dbReference>
<reference evidence="13" key="2">
    <citation type="submission" date="2021-02" db="UniProtKB">
        <authorList>
            <consortium name="EnsemblMetazoa"/>
        </authorList>
    </citation>
    <scope>IDENTIFICATION</scope>
    <source>
        <strain evidence="13">LVP_AGWG</strain>
    </source>
</reference>
<evidence type="ECO:0000256" key="3">
    <source>
        <dbReference type="ARBA" id="ARBA00022448"/>
    </source>
</evidence>
<dbReference type="SMART" id="SM00382">
    <property type="entry name" value="AAA"/>
    <property type="match status" value="2"/>
</dbReference>
<dbReference type="EC" id="7.6.2.3" evidence="11"/>
<comment type="catalytic activity">
    <reaction evidence="12">
        <text>leukotriene C4(in) + ATP + H2O = leukotriene C4(out) + ADP + phosphate + H(+)</text>
        <dbReference type="Rhea" id="RHEA:38963"/>
        <dbReference type="ChEBI" id="CHEBI:15377"/>
        <dbReference type="ChEBI" id="CHEBI:15378"/>
        <dbReference type="ChEBI" id="CHEBI:30616"/>
        <dbReference type="ChEBI" id="CHEBI:43474"/>
        <dbReference type="ChEBI" id="CHEBI:57973"/>
        <dbReference type="ChEBI" id="CHEBI:456216"/>
    </reaction>
    <physiologicalReaction direction="left-to-right" evidence="12">
        <dbReference type="Rhea" id="RHEA:38964"/>
    </physiologicalReaction>
</comment>
<dbReference type="PANTHER" id="PTHR24223:SF443">
    <property type="entry name" value="MULTIDRUG-RESISTANCE LIKE PROTEIN 1, ISOFORM I"/>
    <property type="match status" value="1"/>
</dbReference>
<dbReference type="PROSITE" id="PS50929">
    <property type="entry name" value="ABC_TM1F"/>
    <property type="match status" value="2"/>
</dbReference>
<dbReference type="SUPFAM" id="SSF90123">
    <property type="entry name" value="ABC transporter transmembrane region"/>
    <property type="match status" value="2"/>
</dbReference>
<dbReference type="Gene3D" id="1.20.1560.10">
    <property type="entry name" value="ABC transporter type 1, transmembrane domain"/>
    <property type="match status" value="2"/>
</dbReference>
<dbReference type="FunFam" id="1.20.1560.10:FF:000001">
    <property type="entry name" value="ATP-binding cassette subfamily C member 1"/>
    <property type="match status" value="1"/>
</dbReference>
<comment type="subcellular location">
    <subcellularLocation>
        <location evidence="1">Vacuole membrane</location>
        <topology evidence="1">Multi-pass membrane protein</topology>
    </subcellularLocation>
</comment>
<dbReference type="GO" id="GO:0005774">
    <property type="term" value="C:vacuolar membrane"/>
    <property type="evidence" value="ECO:0007669"/>
    <property type="project" value="UniProtKB-SubCell"/>
</dbReference>
<dbReference type="GO" id="GO:0000323">
    <property type="term" value="C:lytic vacuole"/>
    <property type="evidence" value="ECO:0007669"/>
    <property type="project" value="UniProtKB-ARBA"/>
</dbReference>
<dbReference type="PROSITE" id="PS00211">
    <property type="entry name" value="ABC_TRANSPORTER_1"/>
    <property type="match status" value="1"/>
</dbReference>
<dbReference type="Pfam" id="PF24357">
    <property type="entry name" value="TMD0_ABC"/>
    <property type="match status" value="1"/>
</dbReference>
<evidence type="ECO:0000256" key="6">
    <source>
        <dbReference type="ARBA" id="ARBA00022737"/>
    </source>
</evidence>
<dbReference type="FunFam" id="3.40.50.300:FF:000997">
    <property type="entry name" value="Multidrug resistance-associated protein 1"/>
    <property type="match status" value="1"/>
</dbReference>
<keyword evidence="7" id="KW-0547">Nucleotide-binding</keyword>
<dbReference type="InterPro" id="IPR011527">
    <property type="entry name" value="ABC1_TM_dom"/>
</dbReference>
<keyword evidence="8" id="KW-0067">ATP-binding</keyword>
<dbReference type="GO" id="GO:0005524">
    <property type="term" value="F:ATP binding"/>
    <property type="evidence" value="ECO:0007669"/>
    <property type="project" value="UniProtKB-KW"/>
</dbReference>
<dbReference type="InterPro" id="IPR036640">
    <property type="entry name" value="ABC1_TM_sf"/>
</dbReference>
<dbReference type="InterPro" id="IPR003439">
    <property type="entry name" value="ABC_transporter-like_ATP-bd"/>
</dbReference>
<gene>
    <name evidence="13" type="primary">5565842</name>
</gene>
<dbReference type="PROSITE" id="PS50893">
    <property type="entry name" value="ABC_TRANSPORTER_2"/>
    <property type="match status" value="2"/>
</dbReference>
<dbReference type="EnsemblMetazoa" id="AAEL005026-RA">
    <property type="protein sequence ID" value="AAEL005026-PA"/>
    <property type="gene ID" value="AAEL005026"/>
</dbReference>
<organism evidence="13 14">
    <name type="scientific">Aedes aegypti</name>
    <name type="common">Yellowfever mosquito</name>
    <name type="synonym">Culex aegypti</name>
    <dbReference type="NCBI Taxonomy" id="7159"/>
    <lineage>
        <taxon>Eukaryota</taxon>
        <taxon>Metazoa</taxon>
        <taxon>Ecdysozoa</taxon>
        <taxon>Arthropoda</taxon>
        <taxon>Hexapoda</taxon>
        <taxon>Insecta</taxon>
        <taxon>Pterygota</taxon>
        <taxon>Neoptera</taxon>
        <taxon>Endopterygota</taxon>
        <taxon>Diptera</taxon>
        <taxon>Nematocera</taxon>
        <taxon>Culicoidea</taxon>
        <taxon>Culicidae</taxon>
        <taxon>Culicinae</taxon>
        <taxon>Aedini</taxon>
        <taxon>Aedes</taxon>
        <taxon>Stegomyia</taxon>
    </lineage>
</organism>
<dbReference type="FunFam" id="1.20.1560.10:FF:000020">
    <property type="entry name" value="ABC metal ion transporter"/>
    <property type="match status" value="1"/>
</dbReference>
<dbReference type="GO" id="GO:0016887">
    <property type="term" value="F:ATP hydrolysis activity"/>
    <property type="evidence" value="ECO:0007669"/>
    <property type="project" value="InterPro"/>
</dbReference>
<keyword evidence="5" id="KW-0812">Transmembrane</keyword>
<dbReference type="InterPro" id="IPR056227">
    <property type="entry name" value="TMD0_ABC"/>
</dbReference>
<evidence type="ECO:0000313" key="14">
    <source>
        <dbReference type="Proteomes" id="UP000008820"/>
    </source>
</evidence>
<evidence type="ECO:0000256" key="10">
    <source>
        <dbReference type="ARBA" id="ARBA00023136"/>
    </source>
</evidence>
<dbReference type="FunFam" id="3.40.50.300:FF:000074">
    <property type="entry name" value="Multidrug resistance-associated protein 5 isoform 1"/>
    <property type="match status" value="1"/>
</dbReference>
<dbReference type="Proteomes" id="UP000008820">
    <property type="component" value="Chromosome 2"/>
</dbReference>
<dbReference type="VEuPathDB" id="VectorBase:AAEL005026"/>
<accession>A0A1S4F9L7</accession>
<evidence type="ECO:0000313" key="13">
    <source>
        <dbReference type="EnsemblMetazoa" id="AAEL005026-PA"/>
    </source>
</evidence>
<dbReference type="CDD" id="cd18603">
    <property type="entry name" value="ABC_6TM_MRP1_2_3_6_D2_like"/>
    <property type="match status" value="1"/>
</dbReference>
<evidence type="ECO:0000256" key="4">
    <source>
        <dbReference type="ARBA" id="ARBA00022554"/>
    </source>
</evidence>
<keyword evidence="14" id="KW-1185">Reference proteome</keyword>
<dbReference type="InterPro" id="IPR003593">
    <property type="entry name" value="AAA+_ATPase"/>
</dbReference>
<comment type="similarity">
    <text evidence="2">Belongs to the ABC transporter superfamily. ABCC family. Conjugate transporter (TC 3.A.1.208) subfamily.</text>
</comment>
<dbReference type="CDD" id="cd03244">
    <property type="entry name" value="ABCC_MRP_domain2"/>
    <property type="match status" value="1"/>
</dbReference>
<name>A0A1S4F9L7_AEDAE</name>
<evidence type="ECO:0000256" key="9">
    <source>
        <dbReference type="ARBA" id="ARBA00022989"/>
    </source>
</evidence>
<dbReference type="Gene3D" id="3.40.50.300">
    <property type="entry name" value="P-loop containing nucleotide triphosphate hydrolases"/>
    <property type="match status" value="2"/>
</dbReference>
<keyword evidence="9" id="KW-1133">Transmembrane helix</keyword>
<evidence type="ECO:0000256" key="11">
    <source>
        <dbReference type="ARBA" id="ARBA00024220"/>
    </source>
</evidence>
<sequence length="1454" mass="163276">MAFEEFCGGSLWDGALAWDPEDPRLTYCFQRAVLQWVPCCFIVIFSAYEVHKIRKSRYRDIPWNLLNVSKMFVVFLLLCGSGIDLGMVAMSEEDIPNVEPVTKAFNFVSYAIVLSLLFCYRKYGIQSSGTIFVFWFLRVLFGIPQARSEGQSLKHSSGYQTYHIYSYLTQYAMICISLVLEIFPDEQPTTSSYPPSKNPNPESSSSFLSRLLFLTYDRLLWTGFRKQLTMDDMYDLNPEDSTREISPEFDRYWNEHIRRRGRTQPIEDGKSSNGSILPVIVKAYWGPFAFAGVIQVFMTALQLASPYLLMALLSWITTDGPLWQGVVLALGLYLSSLMYALLNGQYYFNNFRTGFRIRTALVSAIYRKALRISNAAKRDSTIGNIVNLMAVDAQRFVELTPFLHLVWYGPLVIGICLWLLYDILGVAVFAGLGVIFLMMPLSKVISTRLKVLQAHQMKHKDSRVKKIHEVLSSMKVLKLYAWEPSFQRSIQETRDKELKIMKKTAFYGAGVYFVFTIAPFLVTLVTFTVYVLIDEENVLTAQKAFVSLVLFNIMKVPLSWLPMLVTMMMQARVSVKRLNKFMNSEELDETAVTHHRSEDALSIRDGNFSWGDVLPTLKNINLSIQKGQLCAVVGSVGCGKSSLLAALLGEMNKVSGSVNVDGSLVYVAQQAWIQNATVRDNVLFGKAFDQQKYDRVIECCALKADLKLLPAGDRTEIGEKGVNLSGGQKQRVALARAVYADAEIYLFDDPLSAVDVHVAEHIFRKVMGAKGILANKTRLLVTHGESRLPYIDIIFVMKNGVIVESGSYQELLDMGGEFSELFSERRTRQEYGRSLSVVSQQSVTGNEAVTEGESGIDQRKQSKVAPKSALMSKEESKSGAVSWEVYWMFLKAFGATLGFWTFAFSVLTQISGIFSSLWLSKWTEDPVAAADTTTRNIYLMIYGSFGILQSLSLFIGAVVLALGCLRASRNLHNGLLDTILRLPMSFYDATPIGRILNRFSKDVDVLDSVFPVTLRGWTYTFFNAVGVFVVIVISTPTFLAVVPFLFVVYFLIQKIYVASSRQLRRLESITKSPVLSHFEETFAGQSTIRAFGEQERFIRESEEKIDFNQKVAYPGLLTNRWMALRLEIVGAFVVFFAALLAVLARESIGPGIVGLSITYALQISATMSFMVRMTSVMETNVVAIERLEEYAELPVESKSENATVEKGWPQDGEIEFQEYKLRYREGTDLVIKGISLKVESGEKVGIVGRTGAGKSSLSMGLFRIVEACNGQISIDGIDISKVGLHQLRSRLTVIPQDPVLFAESIRRNLDPFEAYSDDQIWRALDMSHLAQFVKSLPNGLQHKVTENGENLSMGQRQLICLARAVLRKSKILILDEATAAVDMETDKAIQRAIRTEFSDCTVLTVAHRLNTIIDYDKIVVLENGTVAEYGTPQTLLEDKTSSFYRMVKKAGIIE</sequence>
<evidence type="ECO:0000256" key="5">
    <source>
        <dbReference type="ARBA" id="ARBA00022692"/>
    </source>
</evidence>
<evidence type="ECO:0000256" key="12">
    <source>
        <dbReference type="ARBA" id="ARBA00047523"/>
    </source>
</evidence>
<dbReference type="Pfam" id="PF00664">
    <property type="entry name" value="ABC_membrane"/>
    <property type="match status" value="2"/>
</dbReference>
<reference evidence="13 14" key="1">
    <citation type="submission" date="2017-06" db="EMBL/GenBank/DDBJ databases">
        <title>Aedes aegypti genome working group (AGWG) sequencing and assembly.</title>
        <authorList>
            <consortium name="Aedes aegypti Genome Working Group (AGWG)"/>
            <person name="Matthews B.J."/>
        </authorList>
    </citation>
    <scope>NUCLEOTIDE SEQUENCE [LARGE SCALE GENOMIC DNA]</scope>
    <source>
        <strain evidence="13 14">LVP_AGWG</strain>
    </source>
</reference>
<dbReference type="InterPro" id="IPR017871">
    <property type="entry name" value="ABC_transporter-like_CS"/>
</dbReference>
<evidence type="ECO:0000256" key="2">
    <source>
        <dbReference type="ARBA" id="ARBA00009726"/>
    </source>
</evidence>
<evidence type="ECO:0000256" key="1">
    <source>
        <dbReference type="ARBA" id="ARBA00004128"/>
    </source>
</evidence>
<dbReference type="Pfam" id="PF00005">
    <property type="entry name" value="ABC_tran"/>
    <property type="match status" value="2"/>
</dbReference>
<dbReference type="CDD" id="cd03250">
    <property type="entry name" value="ABCC_MRP_domain1"/>
    <property type="match status" value="1"/>
</dbReference>
<protein>
    <recommendedName>
        <fullName evidence="11">ABC-type glutathione-S-conjugate transporter</fullName>
        <ecNumber evidence="11">7.6.2.3</ecNumber>
    </recommendedName>
</protein>
<evidence type="ECO:0000256" key="7">
    <source>
        <dbReference type="ARBA" id="ARBA00022741"/>
    </source>
</evidence>
<dbReference type="PANTHER" id="PTHR24223">
    <property type="entry name" value="ATP-BINDING CASSETTE SUB-FAMILY C"/>
    <property type="match status" value="1"/>
</dbReference>
<dbReference type="InterPro" id="IPR027417">
    <property type="entry name" value="P-loop_NTPase"/>
</dbReference>
<keyword evidence="6" id="KW-0677">Repeat</keyword>
<dbReference type="SUPFAM" id="SSF52540">
    <property type="entry name" value="P-loop containing nucleoside triphosphate hydrolases"/>
    <property type="match status" value="2"/>
</dbReference>
<keyword evidence="10" id="KW-0472">Membrane</keyword>
<dbReference type="InParanoid" id="A0A1S4F9L7"/>
<dbReference type="OrthoDB" id="6500128at2759"/>
<dbReference type="InterPro" id="IPR050173">
    <property type="entry name" value="ABC_transporter_C-like"/>
</dbReference>